<dbReference type="GO" id="GO:0003723">
    <property type="term" value="F:RNA binding"/>
    <property type="evidence" value="ECO:0007669"/>
    <property type="project" value="InterPro"/>
</dbReference>
<name>A0A3D3R4C8_9PLAN</name>
<comment type="caution">
    <text evidence="4">The sequence shown here is derived from an EMBL/GenBank/DDBJ whole genome shotgun (WGS) entry which is preliminary data.</text>
</comment>
<organism evidence="4 5">
    <name type="scientific">Gimesia maris</name>
    <dbReference type="NCBI Taxonomy" id="122"/>
    <lineage>
        <taxon>Bacteria</taxon>
        <taxon>Pseudomonadati</taxon>
        <taxon>Planctomycetota</taxon>
        <taxon>Planctomycetia</taxon>
        <taxon>Planctomycetales</taxon>
        <taxon>Planctomycetaceae</taxon>
        <taxon>Gimesia</taxon>
    </lineage>
</organism>
<dbReference type="CDD" id="cd18103">
    <property type="entry name" value="SpoU-like_RlmB"/>
    <property type="match status" value="1"/>
</dbReference>
<reference evidence="4 5" key="1">
    <citation type="journal article" date="2018" name="Nat. Biotechnol.">
        <title>A standardized bacterial taxonomy based on genome phylogeny substantially revises the tree of life.</title>
        <authorList>
            <person name="Parks D.H."/>
            <person name="Chuvochina M."/>
            <person name="Waite D.W."/>
            <person name="Rinke C."/>
            <person name="Skarshewski A."/>
            <person name="Chaumeil P.A."/>
            <person name="Hugenholtz P."/>
        </authorList>
    </citation>
    <scope>NUCLEOTIDE SEQUENCE [LARGE SCALE GENOMIC DNA]</scope>
    <source>
        <strain evidence="4">UBA9375</strain>
    </source>
</reference>
<dbReference type="EMBL" id="DQAY01000068">
    <property type="protein sequence ID" value="HCO23714.1"/>
    <property type="molecule type" value="Genomic_DNA"/>
</dbReference>
<gene>
    <name evidence="4" type="ORF">DIT97_11895</name>
</gene>
<dbReference type="NCBIfam" id="TIGR00186">
    <property type="entry name" value="rRNA_methyl_3"/>
    <property type="match status" value="1"/>
</dbReference>
<proteinExistence type="predicted"/>
<dbReference type="InterPro" id="IPR004441">
    <property type="entry name" value="rRNA_MeTrfase_TrmH"/>
</dbReference>
<dbReference type="SUPFAM" id="SSF55315">
    <property type="entry name" value="L30e-like"/>
    <property type="match status" value="1"/>
</dbReference>
<dbReference type="GO" id="GO:0006396">
    <property type="term" value="P:RNA processing"/>
    <property type="evidence" value="ECO:0007669"/>
    <property type="project" value="InterPro"/>
</dbReference>
<dbReference type="InterPro" id="IPR013123">
    <property type="entry name" value="SpoU_subst-bd"/>
</dbReference>
<dbReference type="InterPro" id="IPR001537">
    <property type="entry name" value="SpoU_MeTrfase"/>
</dbReference>
<keyword evidence="1 4" id="KW-0489">Methyltransferase</keyword>
<keyword evidence="2 4" id="KW-0808">Transferase</keyword>
<evidence type="ECO:0000259" key="3">
    <source>
        <dbReference type="SMART" id="SM00967"/>
    </source>
</evidence>
<evidence type="ECO:0000313" key="4">
    <source>
        <dbReference type="EMBL" id="HCO23714.1"/>
    </source>
</evidence>
<dbReference type="Proteomes" id="UP000263642">
    <property type="component" value="Unassembled WGS sequence"/>
</dbReference>
<sequence>MVGKPSKLKKNKPLLGNHQKCWIWGRNAVRETLFAGFWPMYELHLSDHLKSEEIEQLEQQAARSTVPVFISTDKELTQKCRASDHQGMIAKMAPFPYTSIELFNQQEITSSLFLILDRIQDPFNFGAIIRSAEIMGANGIFSGTHEQCEVTSLVCRTSAGAVNHVPLVQATDLVSLCRDWKQNGINIVGTAMQASEKLNDYNFQQPTAVIVGNEGTGISPELQAECTHLVRIPQQGKTESLNVAVSASILLYEASRQRNFS</sequence>
<dbReference type="SMART" id="SM00967">
    <property type="entry name" value="SpoU_sub_bind"/>
    <property type="match status" value="1"/>
</dbReference>
<evidence type="ECO:0000256" key="2">
    <source>
        <dbReference type="ARBA" id="ARBA00022679"/>
    </source>
</evidence>
<dbReference type="PANTHER" id="PTHR46429">
    <property type="entry name" value="23S RRNA (GUANOSINE-2'-O-)-METHYLTRANSFERASE RLMB"/>
    <property type="match status" value="1"/>
</dbReference>
<dbReference type="GO" id="GO:0005829">
    <property type="term" value="C:cytosol"/>
    <property type="evidence" value="ECO:0007669"/>
    <property type="project" value="TreeGrafter"/>
</dbReference>
<dbReference type="GO" id="GO:0032259">
    <property type="term" value="P:methylation"/>
    <property type="evidence" value="ECO:0007669"/>
    <property type="project" value="UniProtKB-KW"/>
</dbReference>
<evidence type="ECO:0000313" key="5">
    <source>
        <dbReference type="Proteomes" id="UP000263642"/>
    </source>
</evidence>
<protein>
    <submittedName>
        <fullName evidence="4">23S rRNA (Guanosine(2251)-2'-O)-methyltransferase RlmB</fullName>
    </submittedName>
</protein>
<feature type="domain" description="RNA 2-O ribose methyltransferase substrate binding" evidence="3">
    <location>
        <begin position="22"/>
        <end position="98"/>
    </location>
</feature>
<evidence type="ECO:0000256" key="1">
    <source>
        <dbReference type="ARBA" id="ARBA00022603"/>
    </source>
</evidence>
<dbReference type="PANTHER" id="PTHR46429:SF1">
    <property type="entry name" value="23S RRNA (GUANOSINE-2'-O-)-METHYLTRANSFERASE RLMB"/>
    <property type="match status" value="1"/>
</dbReference>
<dbReference type="Gene3D" id="3.40.1280.10">
    <property type="match status" value="1"/>
</dbReference>
<dbReference type="GO" id="GO:0008173">
    <property type="term" value="F:RNA methyltransferase activity"/>
    <property type="evidence" value="ECO:0007669"/>
    <property type="project" value="InterPro"/>
</dbReference>
<dbReference type="InterPro" id="IPR029028">
    <property type="entry name" value="Alpha/beta_knot_MTases"/>
</dbReference>
<dbReference type="Pfam" id="PF00588">
    <property type="entry name" value="SpoU_methylase"/>
    <property type="match status" value="1"/>
</dbReference>
<accession>A0A3D3R4C8</accession>
<dbReference type="InterPro" id="IPR029026">
    <property type="entry name" value="tRNA_m1G_MTases_N"/>
</dbReference>
<dbReference type="SUPFAM" id="SSF75217">
    <property type="entry name" value="alpha/beta knot"/>
    <property type="match status" value="1"/>
</dbReference>
<dbReference type="AlphaFoldDB" id="A0A3D3R4C8"/>
<dbReference type="InterPro" id="IPR029064">
    <property type="entry name" value="Ribosomal_eL30-like_sf"/>
</dbReference>
<dbReference type="Gene3D" id="3.30.1330.30">
    <property type="match status" value="1"/>
</dbReference>
<dbReference type="Pfam" id="PF08032">
    <property type="entry name" value="SpoU_sub_bind"/>
    <property type="match status" value="1"/>
</dbReference>